<dbReference type="EMBL" id="JAPJZI010000001">
    <property type="protein sequence ID" value="MDA5399908.1"/>
    <property type="molecule type" value="Genomic_DNA"/>
</dbReference>
<feature type="domain" description="HNH nuclease" evidence="1">
    <location>
        <begin position="190"/>
        <end position="242"/>
    </location>
</feature>
<keyword evidence="2" id="KW-0540">Nuclease</keyword>
<evidence type="ECO:0000259" key="1">
    <source>
        <dbReference type="Pfam" id="PF13391"/>
    </source>
</evidence>
<proteinExistence type="predicted"/>
<dbReference type="Pfam" id="PF13391">
    <property type="entry name" value="HNH_2"/>
    <property type="match status" value="1"/>
</dbReference>
<keyword evidence="2" id="KW-0378">Hydrolase</keyword>
<dbReference type="InterPro" id="IPR003615">
    <property type="entry name" value="HNH_nuc"/>
</dbReference>
<protein>
    <submittedName>
        <fullName evidence="2">HNH endonuclease</fullName>
    </submittedName>
</protein>
<accession>A0A9X3ZIK5</accession>
<name>A0A9X3ZIK5_9HYPH</name>
<dbReference type="RefSeq" id="WP_267991322.1">
    <property type="nucleotide sequence ID" value="NZ_JAPJZI010000001.1"/>
</dbReference>
<comment type="caution">
    <text evidence="2">The sequence shown here is derived from an EMBL/GenBank/DDBJ whole genome shotgun (WGS) entry which is preliminary data.</text>
</comment>
<organism evidence="2 3">
    <name type="scientific">Hoeflea prorocentri</name>
    <dbReference type="NCBI Taxonomy" id="1922333"/>
    <lineage>
        <taxon>Bacteria</taxon>
        <taxon>Pseudomonadati</taxon>
        <taxon>Pseudomonadota</taxon>
        <taxon>Alphaproteobacteria</taxon>
        <taxon>Hyphomicrobiales</taxon>
        <taxon>Rhizobiaceae</taxon>
        <taxon>Hoeflea</taxon>
    </lineage>
</organism>
<sequence>MAFGIFMHRADSIYEDIPSMQYQFPKQYLSRATEFVGDWIIYLQPTKVRSTKGYFAAAKVEKIVPDPQLKDMYLALIEPGSYLDFGDPVPFRIGDQITESGLLNEQGHISGRAQAAVRPISSTDFTRIIELGLGKAEDDLPRTERPNEVSEGPAQYIHLSARDRVDQLTSRPVRDRNFRKTVLRAYRERCAITGLRLINGQGRAEVEAAHIRPVENDGPDIVSNGIALSGTAHWMFDRGLVGLSDNLEVLISRQANDVEAIRSMINSSGVLLTPDRQTERPHSAFVTWHRENRFKQ</sequence>
<evidence type="ECO:0000313" key="3">
    <source>
        <dbReference type="Proteomes" id="UP001151234"/>
    </source>
</evidence>
<gene>
    <name evidence="2" type="ORF">OQ273_15100</name>
</gene>
<dbReference type="AlphaFoldDB" id="A0A9X3ZIK5"/>
<evidence type="ECO:0000313" key="2">
    <source>
        <dbReference type="EMBL" id="MDA5399908.1"/>
    </source>
</evidence>
<keyword evidence="3" id="KW-1185">Reference proteome</keyword>
<dbReference type="Proteomes" id="UP001151234">
    <property type="component" value="Unassembled WGS sequence"/>
</dbReference>
<keyword evidence="2" id="KW-0255">Endonuclease</keyword>
<reference evidence="2" key="1">
    <citation type="submission" date="2022-11" db="EMBL/GenBank/DDBJ databases">
        <title>Draft genome sequence of Hoeflea poritis E7-10 and Hoeflea prorocentri PM5-8, separated from scleractinian coral Porites lutea and marine dinoflagellate.</title>
        <authorList>
            <person name="Zhang G."/>
            <person name="Wei Q."/>
            <person name="Cai L."/>
        </authorList>
    </citation>
    <scope>NUCLEOTIDE SEQUENCE</scope>
    <source>
        <strain evidence="2">PM5-8</strain>
    </source>
</reference>
<dbReference type="GO" id="GO:0004519">
    <property type="term" value="F:endonuclease activity"/>
    <property type="evidence" value="ECO:0007669"/>
    <property type="project" value="UniProtKB-KW"/>
</dbReference>